<evidence type="ECO:0000313" key="12">
    <source>
        <dbReference type="Proteomes" id="UP000231962"/>
    </source>
</evidence>
<gene>
    <name evidence="10" type="ORF">CH360_17330</name>
    <name evidence="11" type="ORF">CH373_17755</name>
</gene>
<dbReference type="Gene3D" id="3.60.10.10">
    <property type="entry name" value="Endonuclease/exonuclease/phosphatase"/>
    <property type="match status" value="1"/>
</dbReference>
<keyword evidence="3" id="KW-0540">Nuclease</keyword>
<evidence type="ECO:0000256" key="4">
    <source>
        <dbReference type="ARBA" id="ARBA00022723"/>
    </source>
</evidence>
<dbReference type="GO" id="GO:0046872">
    <property type="term" value="F:metal ion binding"/>
    <property type="evidence" value="ECO:0007669"/>
    <property type="project" value="UniProtKB-KW"/>
</dbReference>
<evidence type="ECO:0000256" key="1">
    <source>
        <dbReference type="ARBA" id="ARBA00001936"/>
    </source>
</evidence>
<comment type="cofactor">
    <cofactor evidence="1">
        <name>Mn(2+)</name>
        <dbReference type="ChEBI" id="CHEBI:29035"/>
    </cofactor>
</comment>
<reference evidence="12 13" key="1">
    <citation type="submission" date="2017-07" db="EMBL/GenBank/DDBJ databases">
        <title>Leptospira spp. isolated from tropical soils.</title>
        <authorList>
            <person name="Thibeaux R."/>
            <person name="Iraola G."/>
            <person name="Ferres I."/>
            <person name="Bierque E."/>
            <person name="Girault D."/>
            <person name="Soupe-Gilbert M.-E."/>
            <person name="Picardeau M."/>
            <person name="Goarant C."/>
        </authorList>
    </citation>
    <scope>NUCLEOTIDE SEQUENCE [LARGE SCALE GENOMIC DNA]</scope>
    <source>
        <strain evidence="11 13">FH1-B-B1</strain>
        <strain evidence="10 12">FH1-B-C1</strain>
    </source>
</reference>
<dbReference type="GO" id="GO:0016787">
    <property type="term" value="F:hydrolase activity"/>
    <property type="evidence" value="ECO:0007669"/>
    <property type="project" value="UniProtKB-KW"/>
</dbReference>
<keyword evidence="7" id="KW-0460">Magnesium</keyword>
<keyword evidence="8" id="KW-0234">DNA repair</keyword>
<dbReference type="GO" id="GO:0006281">
    <property type="term" value="P:DNA repair"/>
    <property type="evidence" value="ECO:0007669"/>
    <property type="project" value="UniProtKB-KW"/>
</dbReference>
<dbReference type="AlphaFoldDB" id="A0A2M9ZI70"/>
<keyword evidence="5" id="KW-0227">DNA damage</keyword>
<proteinExistence type="predicted"/>
<name>A0A2M9ZI70_9LEPT</name>
<protein>
    <recommendedName>
        <fullName evidence="9">Endonuclease/exonuclease/phosphatase domain-containing protein</fullName>
    </recommendedName>
</protein>
<keyword evidence="4" id="KW-0479">Metal-binding</keyword>
<organism evidence="11 13">
    <name type="scientific">Leptospira perolatii</name>
    <dbReference type="NCBI Taxonomy" id="2023191"/>
    <lineage>
        <taxon>Bacteria</taxon>
        <taxon>Pseudomonadati</taxon>
        <taxon>Spirochaetota</taxon>
        <taxon>Spirochaetia</taxon>
        <taxon>Leptospirales</taxon>
        <taxon>Leptospiraceae</taxon>
        <taxon>Leptospira</taxon>
    </lineage>
</organism>
<dbReference type="InterPro" id="IPR036691">
    <property type="entry name" value="Endo/exonu/phosph_ase_sf"/>
</dbReference>
<evidence type="ECO:0000313" key="11">
    <source>
        <dbReference type="EMBL" id="PJZ71765.1"/>
    </source>
</evidence>
<dbReference type="PANTHER" id="PTHR15822:SF4">
    <property type="entry name" value="TYROSYL-DNA PHOSPHODIESTERASE 2"/>
    <property type="match status" value="1"/>
</dbReference>
<dbReference type="InterPro" id="IPR051547">
    <property type="entry name" value="TDP2-like"/>
</dbReference>
<evidence type="ECO:0000313" key="10">
    <source>
        <dbReference type="EMBL" id="PJZ68218.1"/>
    </source>
</evidence>
<feature type="domain" description="Endonuclease/exonuclease/phosphatase" evidence="9">
    <location>
        <begin position="34"/>
        <end position="232"/>
    </location>
</feature>
<dbReference type="Pfam" id="PF03372">
    <property type="entry name" value="Exo_endo_phos"/>
    <property type="match status" value="1"/>
</dbReference>
<sequence length="285" mass="32642">MIISGRSSILCLYLLLLIIVFAKDLSAIQVQFTSFNVMFLKEKVQHSSSVQNPNRRRSVRNFRNLEVLKEVIRKTRPDILSLQEVENRNAALLLLDSSYDCATTEDQFSSQEIGVCWRKTFPKPILKELSTLSFRRGLRKGLLASFSFQNKTIHIVAVHLKAGRSKSDRKERLAQIAELSKAISELENIVLLGDFNHDLENDRTAWKLLSGNRKLRSANHGHSPSCWQYKEGFIDYLISDHKWIGDSFQQIQFPSDDGRFDGNPESELELSDHCPITGSIDFEEK</sequence>
<dbReference type="EMBL" id="NPDZ01000020">
    <property type="protein sequence ID" value="PJZ71765.1"/>
    <property type="molecule type" value="Genomic_DNA"/>
</dbReference>
<dbReference type="GO" id="GO:0004518">
    <property type="term" value="F:nuclease activity"/>
    <property type="evidence" value="ECO:0007669"/>
    <property type="project" value="UniProtKB-KW"/>
</dbReference>
<evidence type="ECO:0000256" key="8">
    <source>
        <dbReference type="ARBA" id="ARBA00023204"/>
    </source>
</evidence>
<evidence type="ECO:0000259" key="9">
    <source>
        <dbReference type="Pfam" id="PF03372"/>
    </source>
</evidence>
<evidence type="ECO:0000256" key="7">
    <source>
        <dbReference type="ARBA" id="ARBA00022842"/>
    </source>
</evidence>
<evidence type="ECO:0000256" key="2">
    <source>
        <dbReference type="ARBA" id="ARBA00001946"/>
    </source>
</evidence>
<dbReference type="EMBL" id="NPDY01000029">
    <property type="protein sequence ID" value="PJZ68218.1"/>
    <property type="molecule type" value="Genomic_DNA"/>
</dbReference>
<keyword evidence="12" id="KW-1185">Reference proteome</keyword>
<dbReference type="OrthoDB" id="395856at2"/>
<dbReference type="Proteomes" id="UP000231962">
    <property type="component" value="Unassembled WGS sequence"/>
</dbReference>
<evidence type="ECO:0000313" key="13">
    <source>
        <dbReference type="Proteomes" id="UP000231990"/>
    </source>
</evidence>
<dbReference type="SUPFAM" id="SSF56219">
    <property type="entry name" value="DNase I-like"/>
    <property type="match status" value="1"/>
</dbReference>
<comment type="caution">
    <text evidence="11">The sequence shown here is derived from an EMBL/GenBank/DDBJ whole genome shotgun (WGS) entry which is preliminary data.</text>
</comment>
<keyword evidence="6" id="KW-0378">Hydrolase</keyword>
<evidence type="ECO:0000256" key="5">
    <source>
        <dbReference type="ARBA" id="ARBA00022763"/>
    </source>
</evidence>
<comment type="cofactor">
    <cofactor evidence="2">
        <name>Mg(2+)</name>
        <dbReference type="ChEBI" id="CHEBI:18420"/>
    </cofactor>
</comment>
<evidence type="ECO:0000256" key="6">
    <source>
        <dbReference type="ARBA" id="ARBA00022801"/>
    </source>
</evidence>
<evidence type="ECO:0000256" key="3">
    <source>
        <dbReference type="ARBA" id="ARBA00022722"/>
    </source>
</evidence>
<dbReference type="RefSeq" id="WP_100715366.1">
    <property type="nucleotide sequence ID" value="NZ_NPDY01000029.1"/>
</dbReference>
<accession>A0A2M9ZI70</accession>
<dbReference type="Proteomes" id="UP000231990">
    <property type="component" value="Unassembled WGS sequence"/>
</dbReference>
<dbReference type="PANTHER" id="PTHR15822">
    <property type="entry name" value="TRAF AND TNF RECEPTOR-ASSOCIATED PROTEIN"/>
    <property type="match status" value="1"/>
</dbReference>
<dbReference type="InterPro" id="IPR005135">
    <property type="entry name" value="Endo/exonuclease/phosphatase"/>
</dbReference>